<dbReference type="InterPro" id="IPR029066">
    <property type="entry name" value="PLP-binding_barrel"/>
</dbReference>
<dbReference type="EMBL" id="DF237042">
    <property type="protein sequence ID" value="GAQ81860.1"/>
    <property type="molecule type" value="Genomic_DNA"/>
</dbReference>
<keyword evidence="8" id="KW-1185">Reference proteome</keyword>
<dbReference type="PANTHER" id="PTHR30511:SF0">
    <property type="entry name" value="ALANINE RACEMASE, CATABOLIC-RELATED"/>
    <property type="match status" value="1"/>
</dbReference>
<dbReference type="Pfam" id="PF01168">
    <property type="entry name" value="Ala_racemase_N"/>
    <property type="match status" value="1"/>
</dbReference>
<name>A0A1Y1HTB6_KLENI</name>
<dbReference type="InterPro" id="IPR009006">
    <property type="entry name" value="Ala_racemase/Decarboxylase_C"/>
</dbReference>
<dbReference type="GO" id="GO:0005829">
    <property type="term" value="C:cytosol"/>
    <property type="evidence" value="ECO:0000318"/>
    <property type="project" value="GO_Central"/>
</dbReference>
<dbReference type="InterPro" id="IPR011079">
    <property type="entry name" value="Ala_racemase_C"/>
</dbReference>
<dbReference type="PANTHER" id="PTHR30511">
    <property type="entry name" value="ALANINE RACEMASE"/>
    <property type="match status" value="1"/>
</dbReference>
<dbReference type="SUPFAM" id="SSF51419">
    <property type="entry name" value="PLP-binding barrel"/>
    <property type="match status" value="1"/>
</dbReference>
<protein>
    <submittedName>
        <fullName evidence="7">Alanine racemase</fullName>
    </submittedName>
</protein>
<dbReference type="STRING" id="105231.A0A1Y1HTB6"/>
<evidence type="ECO:0000256" key="5">
    <source>
        <dbReference type="SAM" id="MobiDB-lite"/>
    </source>
</evidence>
<dbReference type="NCBIfam" id="TIGR00492">
    <property type="entry name" value="alr"/>
    <property type="match status" value="1"/>
</dbReference>
<dbReference type="InterPro" id="IPR020622">
    <property type="entry name" value="Ala_racemase_pyridoxalP-BS"/>
</dbReference>
<feature type="domain" description="Alanine racemase C-terminal" evidence="6">
    <location>
        <begin position="262"/>
        <end position="341"/>
    </location>
</feature>
<dbReference type="Proteomes" id="UP000054558">
    <property type="component" value="Unassembled WGS sequence"/>
</dbReference>
<dbReference type="AlphaFoldDB" id="A0A1Y1HTB6"/>
<proteinExistence type="predicted"/>
<dbReference type="CDD" id="cd00430">
    <property type="entry name" value="PLPDE_III_AR"/>
    <property type="match status" value="1"/>
</dbReference>
<dbReference type="InterPro" id="IPR001608">
    <property type="entry name" value="Ala_racemase_N"/>
</dbReference>
<feature type="modified residue" description="N6-(pyridoxal phosphate)lysine" evidence="4">
    <location>
        <position position="92"/>
    </location>
</feature>
<accession>A0A1Y1HTB6</accession>
<sequence length="345" mass="37021">MTSVQSAMLCEQMQDGEQEALQAAQRGEEGAQTSIANAQKARAKVHPLEASQQDVPAPIRRCFATVNLDAIADNLRVVRKVAPRAAVCAVLKADAYGHGMVPVARTLVAGGAEWLGVALVEEAIELRRAGIETPILVWGQTYEGAYEMMVDFDLTPVLCTVDQFEALSAAVRPGATWKVHVEVDTGMARAGVPCRDLAAFVKSVARFKNVSIDGLMTHPANADSPSDGFNRMQLHRWREALEIATSCGLNLAWLHFANSPGALSLPKAGANLKARLVGTVCMDYCMVDVTHVAGVTRGDEVVLLGEQQGASIDAAEVAEWAGTISYEIVCNIGRRVPRRYVGGLR</sequence>
<evidence type="ECO:0000256" key="2">
    <source>
        <dbReference type="ARBA" id="ARBA00022898"/>
    </source>
</evidence>
<dbReference type="PRINTS" id="PR00992">
    <property type="entry name" value="ALARACEMASE"/>
</dbReference>
<organism evidence="7 8">
    <name type="scientific">Klebsormidium nitens</name>
    <name type="common">Green alga</name>
    <name type="synonym">Ulothrix nitens</name>
    <dbReference type="NCBI Taxonomy" id="105231"/>
    <lineage>
        <taxon>Eukaryota</taxon>
        <taxon>Viridiplantae</taxon>
        <taxon>Streptophyta</taxon>
        <taxon>Klebsormidiophyceae</taxon>
        <taxon>Klebsormidiales</taxon>
        <taxon>Klebsormidiaceae</taxon>
        <taxon>Klebsormidium</taxon>
    </lineage>
</organism>
<comment type="cofactor">
    <cofactor evidence="1 4">
        <name>pyridoxal 5'-phosphate</name>
        <dbReference type="ChEBI" id="CHEBI:597326"/>
    </cofactor>
</comment>
<keyword evidence="3" id="KW-0413">Isomerase</keyword>
<dbReference type="Pfam" id="PF00842">
    <property type="entry name" value="Ala_racemase_C"/>
    <property type="match status" value="1"/>
</dbReference>
<reference evidence="7 8" key="1">
    <citation type="journal article" date="2014" name="Nat. Commun.">
        <title>Klebsormidium flaccidum genome reveals primary factors for plant terrestrial adaptation.</title>
        <authorList>
            <person name="Hori K."/>
            <person name="Maruyama F."/>
            <person name="Fujisawa T."/>
            <person name="Togashi T."/>
            <person name="Yamamoto N."/>
            <person name="Seo M."/>
            <person name="Sato S."/>
            <person name="Yamada T."/>
            <person name="Mori H."/>
            <person name="Tajima N."/>
            <person name="Moriyama T."/>
            <person name="Ikeuchi M."/>
            <person name="Watanabe M."/>
            <person name="Wada H."/>
            <person name="Kobayashi K."/>
            <person name="Saito M."/>
            <person name="Masuda T."/>
            <person name="Sasaki-Sekimoto Y."/>
            <person name="Mashiguchi K."/>
            <person name="Awai K."/>
            <person name="Shimojima M."/>
            <person name="Masuda S."/>
            <person name="Iwai M."/>
            <person name="Nobusawa T."/>
            <person name="Narise T."/>
            <person name="Kondo S."/>
            <person name="Saito H."/>
            <person name="Sato R."/>
            <person name="Murakawa M."/>
            <person name="Ihara Y."/>
            <person name="Oshima-Yamada Y."/>
            <person name="Ohtaka K."/>
            <person name="Satoh M."/>
            <person name="Sonobe K."/>
            <person name="Ishii M."/>
            <person name="Ohtani R."/>
            <person name="Kanamori-Sato M."/>
            <person name="Honoki R."/>
            <person name="Miyazaki D."/>
            <person name="Mochizuki H."/>
            <person name="Umetsu J."/>
            <person name="Higashi K."/>
            <person name="Shibata D."/>
            <person name="Kamiya Y."/>
            <person name="Sato N."/>
            <person name="Nakamura Y."/>
            <person name="Tabata S."/>
            <person name="Ida S."/>
            <person name="Kurokawa K."/>
            <person name="Ohta H."/>
        </authorList>
    </citation>
    <scope>NUCLEOTIDE SEQUENCE [LARGE SCALE GENOMIC DNA]</scope>
    <source>
        <strain evidence="7 8">NIES-2285</strain>
    </source>
</reference>
<gene>
    <name evidence="7" type="ORF">KFL_000930060</name>
</gene>
<dbReference type="PROSITE" id="PS00395">
    <property type="entry name" value="ALANINE_RACEMASE"/>
    <property type="match status" value="1"/>
</dbReference>
<dbReference type="Gene3D" id="3.20.20.10">
    <property type="entry name" value="Alanine racemase"/>
    <property type="match status" value="1"/>
</dbReference>
<dbReference type="InterPro" id="IPR000821">
    <property type="entry name" value="Ala_racemase"/>
</dbReference>
<evidence type="ECO:0000256" key="1">
    <source>
        <dbReference type="ARBA" id="ARBA00001933"/>
    </source>
</evidence>
<dbReference type="SMART" id="SM01005">
    <property type="entry name" value="Ala_racemase_C"/>
    <property type="match status" value="1"/>
</dbReference>
<dbReference type="GO" id="GO:0030170">
    <property type="term" value="F:pyridoxal phosphate binding"/>
    <property type="evidence" value="ECO:0000318"/>
    <property type="project" value="GO_Central"/>
</dbReference>
<evidence type="ECO:0000259" key="6">
    <source>
        <dbReference type="SMART" id="SM01005"/>
    </source>
</evidence>
<dbReference type="GO" id="GO:0006522">
    <property type="term" value="P:alanine metabolic process"/>
    <property type="evidence" value="ECO:0007669"/>
    <property type="project" value="InterPro"/>
</dbReference>
<dbReference type="FunFam" id="3.20.20.10:FF:000002">
    <property type="entry name" value="Alanine racemase"/>
    <property type="match status" value="1"/>
</dbReference>
<keyword evidence="2 4" id="KW-0663">Pyridoxal phosphate</keyword>
<dbReference type="SUPFAM" id="SSF50621">
    <property type="entry name" value="Alanine racemase C-terminal domain-like"/>
    <property type="match status" value="1"/>
</dbReference>
<evidence type="ECO:0000256" key="4">
    <source>
        <dbReference type="PIRSR" id="PIRSR600821-50"/>
    </source>
</evidence>
<dbReference type="GO" id="GO:0008784">
    <property type="term" value="F:alanine racemase activity"/>
    <property type="evidence" value="ECO:0000318"/>
    <property type="project" value="GO_Central"/>
</dbReference>
<evidence type="ECO:0000256" key="3">
    <source>
        <dbReference type="ARBA" id="ARBA00023235"/>
    </source>
</evidence>
<evidence type="ECO:0000313" key="7">
    <source>
        <dbReference type="EMBL" id="GAQ81860.1"/>
    </source>
</evidence>
<dbReference type="OrthoDB" id="186866at2759"/>
<evidence type="ECO:0000313" key="8">
    <source>
        <dbReference type="Proteomes" id="UP000054558"/>
    </source>
</evidence>
<feature type="region of interest" description="Disordered" evidence="5">
    <location>
        <begin position="18"/>
        <end position="38"/>
    </location>
</feature>